<gene>
    <name evidence="2" type="ORF">METZ01_LOCUS419025</name>
</gene>
<organism evidence="2">
    <name type="scientific">marine metagenome</name>
    <dbReference type="NCBI Taxonomy" id="408172"/>
    <lineage>
        <taxon>unclassified sequences</taxon>
        <taxon>metagenomes</taxon>
        <taxon>ecological metagenomes</taxon>
    </lineage>
</organism>
<evidence type="ECO:0000313" key="2">
    <source>
        <dbReference type="EMBL" id="SVD66171.1"/>
    </source>
</evidence>
<reference evidence="2" key="1">
    <citation type="submission" date="2018-05" db="EMBL/GenBank/DDBJ databases">
        <authorList>
            <person name="Lanie J.A."/>
            <person name="Ng W.-L."/>
            <person name="Kazmierczak K.M."/>
            <person name="Andrzejewski T.M."/>
            <person name="Davidsen T.M."/>
            <person name="Wayne K.J."/>
            <person name="Tettelin H."/>
            <person name="Glass J.I."/>
            <person name="Rusch D."/>
            <person name="Podicherti R."/>
            <person name="Tsui H.-C.T."/>
            <person name="Winkler M.E."/>
        </authorList>
    </citation>
    <scope>NUCLEOTIDE SEQUENCE</scope>
</reference>
<dbReference type="AlphaFoldDB" id="A0A382X7B9"/>
<name>A0A382X7B9_9ZZZZ</name>
<sequence length="53" mass="5912">MYTRYVYKANSCGPTMSEDFEAPLADDAPGQGLYIFAYLFSMLALAVTMVLYT</sequence>
<keyword evidence="1" id="KW-1133">Transmembrane helix</keyword>
<keyword evidence="1" id="KW-0472">Membrane</keyword>
<feature type="transmembrane region" description="Helical" evidence="1">
    <location>
        <begin position="33"/>
        <end position="52"/>
    </location>
</feature>
<evidence type="ECO:0000256" key="1">
    <source>
        <dbReference type="SAM" id="Phobius"/>
    </source>
</evidence>
<proteinExistence type="predicted"/>
<dbReference type="EMBL" id="UINC01165021">
    <property type="protein sequence ID" value="SVD66171.1"/>
    <property type="molecule type" value="Genomic_DNA"/>
</dbReference>
<protein>
    <submittedName>
        <fullName evidence="2">Uncharacterized protein</fullName>
    </submittedName>
</protein>
<accession>A0A382X7B9</accession>
<keyword evidence="1" id="KW-0812">Transmembrane</keyword>